<reference evidence="1 2" key="1">
    <citation type="submission" date="2019-02" db="EMBL/GenBank/DDBJ databases">
        <title>Deep-cultivation of Planctomycetes and their phenomic and genomic characterization uncovers novel biology.</title>
        <authorList>
            <person name="Wiegand S."/>
            <person name="Jogler M."/>
            <person name="Boedeker C."/>
            <person name="Pinto D."/>
            <person name="Vollmers J."/>
            <person name="Rivas-Marin E."/>
            <person name="Kohn T."/>
            <person name="Peeters S.H."/>
            <person name="Heuer A."/>
            <person name="Rast P."/>
            <person name="Oberbeckmann S."/>
            <person name="Bunk B."/>
            <person name="Jeske O."/>
            <person name="Meyerdierks A."/>
            <person name="Storesund J.E."/>
            <person name="Kallscheuer N."/>
            <person name="Luecker S."/>
            <person name="Lage O.M."/>
            <person name="Pohl T."/>
            <person name="Merkel B.J."/>
            <person name="Hornburger P."/>
            <person name="Mueller R.-W."/>
            <person name="Bruemmer F."/>
            <person name="Labrenz M."/>
            <person name="Spormann A.M."/>
            <person name="Op Den Camp H."/>
            <person name="Overmann J."/>
            <person name="Amann R."/>
            <person name="Jetten M.S.M."/>
            <person name="Mascher T."/>
            <person name="Medema M.H."/>
            <person name="Devos D.P."/>
            <person name="Kaster A.-K."/>
            <person name="Ovreas L."/>
            <person name="Rohde M."/>
            <person name="Galperin M.Y."/>
            <person name="Jogler C."/>
        </authorList>
    </citation>
    <scope>NUCLEOTIDE SEQUENCE [LARGE SCALE GENOMIC DNA]</scope>
    <source>
        <strain evidence="1 2">Poly41</strain>
    </source>
</reference>
<evidence type="ECO:0000313" key="2">
    <source>
        <dbReference type="Proteomes" id="UP000319143"/>
    </source>
</evidence>
<keyword evidence="2" id="KW-1185">Reference proteome</keyword>
<organism evidence="1 2">
    <name type="scientific">Novipirellula artificiosorum</name>
    <dbReference type="NCBI Taxonomy" id="2528016"/>
    <lineage>
        <taxon>Bacteria</taxon>
        <taxon>Pseudomonadati</taxon>
        <taxon>Planctomycetota</taxon>
        <taxon>Planctomycetia</taxon>
        <taxon>Pirellulales</taxon>
        <taxon>Pirellulaceae</taxon>
        <taxon>Novipirellula</taxon>
    </lineage>
</organism>
<comment type="caution">
    <text evidence="1">The sequence shown here is derived from an EMBL/GenBank/DDBJ whole genome shotgun (WGS) entry which is preliminary data.</text>
</comment>
<dbReference type="AlphaFoldDB" id="A0A5C6DDM9"/>
<protein>
    <submittedName>
        <fullName evidence="1">Uncharacterized protein</fullName>
    </submittedName>
</protein>
<proteinExistence type="predicted"/>
<evidence type="ECO:0000313" key="1">
    <source>
        <dbReference type="EMBL" id="TWU33801.1"/>
    </source>
</evidence>
<accession>A0A5C6DDM9</accession>
<sequence>MIRIGQDTATTPVLVTPSFLSFRANFYVALASQFAEHRIRSVRFDLASPVGGFWQTLKNGCLAWRVHRYNRILARAGSQWHARLVQTATIGRTARSGMNPSGSAQHADAPWIIGVSPETLALPAWTTPIRLAGSPIPAVSLQSNG</sequence>
<dbReference type="Proteomes" id="UP000319143">
    <property type="component" value="Unassembled WGS sequence"/>
</dbReference>
<name>A0A5C6DDM9_9BACT</name>
<dbReference type="EMBL" id="SJPV01000009">
    <property type="protein sequence ID" value="TWU33801.1"/>
    <property type="molecule type" value="Genomic_DNA"/>
</dbReference>
<gene>
    <name evidence="1" type="ORF">Poly41_47990</name>
</gene>